<dbReference type="GO" id="GO:0003677">
    <property type="term" value="F:DNA binding"/>
    <property type="evidence" value="ECO:0007669"/>
    <property type="project" value="UniProtKB-KW"/>
</dbReference>
<dbReference type="PROSITE" id="PS01063">
    <property type="entry name" value="SIGMA70_ECF"/>
    <property type="match status" value="1"/>
</dbReference>
<dbReference type="GO" id="GO:0006352">
    <property type="term" value="P:DNA-templated transcription initiation"/>
    <property type="evidence" value="ECO:0007669"/>
    <property type="project" value="InterPro"/>
</dbReference>
<dbReference type="OrthoDB" id="266768at2"/>
<dbReference type="GO" id="GO:0016987">
    <property type="term" value="F:sigma factor activity"/>
    <property type="evidence" value="ECO:0007669"/>
    <property type="project" value="UniProtKB-KW"/>
</dbReference>
<name>A0A5C6BIW8_9PLAN</name>
<reference evidence="8 9" key="1">
    <citation type="submission" date="2019-02" db="EMBL/GenBank/DDBJ databases">
        <title>Deep-cultivation of Planctomycetes and their phenomic and genomic characterization uncovers novel biology.</title>
        <authorList>
            <person name="Wiegand S."/>
            <person name="Jogler M."/>
            <person name="Boedeker C."/>
            <person name="Pinto D."/>
            <person name="Vollmers J."/>
            <person name="Rivas-Marin E."/>
            <person name="Kohn T."/>
            <person name="Peeters S.H."/>
            <person name="Heuer A."/>
            <person name="Rast P."/>
            <person name="Oberbeckmann S."/>
            <person name="Bunk B."/>
            <person name="Jeske O."/>
            <person name="Meyerdierks A."/>
            <person name="Storesund J.E."/>
            <person name="Kallscheuer N."/>
            <person name="Luecker S."/>
            <person name="Lage O.M."/>
            <person name="Pohl T."/>
            <person name="Merkel B.J."/>
            <person name="Hornburger P."/>
            <person name="Mueller R.-W."/>
            <person name="Bruemmer F."/>
            <person name="Labrenz M."/>
            <person name="Spormann A.M."/>
            <person name="Op Den Camp H."/>
            <person name="Overmann J."/>
            <person name="Amann R."/>
            <person name="Jetten M.S.M."/>
            <person name="Mascher T."/>
            <person name="Medema M.H."/>
            <person name="Devos D.P."/>
            <person name="Kaster A.-K."/>
            <person name="Ovreas L."/>
            <person name="Rohde M."/>
            <person name="Galperin M.Y."/>
            <person name="Jogler C."/>
        </authorList>
    </citation>
    <scope>NUCLEOTIDE SEQUENCE [LARGE SCALE GENOMIC DNA]</scope>
    <source>
        <strain evidence="8 9">CA54</strain>
    </source>
</reference>
<keyword evidence="9" id="KW-1185">Reference proteome</keyword>
<dbReference type="SUPFAM" id="SSF88659">
    <property type="entry name" value="Sigma3 and sigma4 domains of RNA polymerase sigma factors"/>
    <property type="match status" value="1"/>
</dbReference>
<feature type="domain" description="RNA polymerase sigma-70 region 2" evidence="7">
    <location>
        <begin position="31"/>
        <end position="97"/>
    </location>
</feature>
<dbReference type="InterPro" id="IPR039425">
    <property type="entry name" value="RNA_pol_sigma-70-like"/>
</dbReference>
<sequence>MTAHVNIDDAQLDDAIRRTHRGESSAFEVVVRQFERPLRAWLAGHVPPGIDVDEVAQRTFVAAFTRLGDYTPGTHFEAWLFTIARYQLKTELTRLRRVADYHARYAPDLLRRELERRNSEPSDWYVARLEHLESCIETLGKHLRRFIQWRYDEEIPLEEMADRSGRSVAAVKKQLWLTRQKLQQCLEIRMQAAEEGAS</sequence>
<comment type="similarity">
    <text evidence="1 6">Belongs to the sigma-70 factor family. ECF subfamily.</text>
</comment>
<evidence type="ECO:0000313" key="8">
    <source>
        <dbReference type="EMBL" id="TWU12113.1"/>
    </source>
</evidence>
<accession>A0A5C6BIW8</accession>
<dbReference type="Pfam" id="PF04542">
    <property type="entry name" value="Sigma70_r2"/>
    <property type="match status" value="1"/>
</dbReference>
<keyword evidence="5 6" id="KW-0804">Transcription</keyword>
<keyword evidence="4 6" id="KW-0238">DNA-binding</keyword>
<dbReference type="InterPro" id="IPR013324">
    <property type="entry name" value="RNA_pol_sigma_r3/r4-like"/>
</dbReference>
<dbReference type="Gene3D" id="1.10.10.10">
    <property type="entry name" value="Winged helix-like DNA-binding domain superfamily/Winged helix DNA-binding domain"/>
    <property type="match status" value="1"/>
</dbReference>
<dbReference type="Proteomes" id="UP000320735">
    <property type="component" value="Unassembled WGS sequence"/>
</dbReference>
<evidence type="ECO:0000256" key="3">
    <source>
        <dbReference type="ARBA" id="ARBA00023082"/>
    </source>
</evidence>
<comment type="caution">
    <text evidence="8">The sequence shown here is derived from an EMBL/GenBank/DDBJ whole genome shotgun (WGS) entry which is preliminary data.</text>
</comment>
<gene>
    <name evidence="8" type="primary">cnrH_2</name>
    <name evidence="8" type="ORF">CA54_09310</name>
</gene>
<protein>
    <recommendedName>
        <fullName evidence="6">RNA polymerase sigma factor</fullName>
    </recommendedName>
</protein>
<dbReference type="PANTHER" id="PTHR43133">
    <property type="entry name" value="RNA POLYMERASE ECF-TYPE SIGMA FACTO"/>
    <property type="match status" value="1"/>
</dbReference>
<evidence type="ECO:0000256" key="4">
    <source>
        <dbReference type="ARBA" id="ARBA00023125"/>
    </source>
</evidence>
<dbReference type="SUPFAM" id="SSF88946">
    <property type="entry name" value="Sigma2 domain of RNA polymerase sigma factors"/>
    <property type="match status" value="1"/>
</dbReference>
<proteinExistence type="inferred from homology"/>
<organism evidence="8 9">
    <name type="scientific">Symmachiella macrocystis</name>
    <dbReference type="NCBI Taxonomy" id="2527985"/>
    <lineage>
        <taxon>Bacteria</taxon>
        <taxon>Pseudomonadati</taxon>
        <taxon>Planctomycetota</taxon>
        <taxon>Planctomycetia</taxon>
        <taxon>Planctomycetales</taxon>
        <taxon>Planctomycetaceae</taxon>
        <taxon>Symmachiella</taxon>
    </lineage>
</organism>
<dbReference type="AlphaFoldDB" id="A0A5C6BIW8"/>
<dbReference type="NCBIfam" id="TIGR02937">
    <property type="entry name" value="sigma70-ECF"/>
    <property type="match status" value="1"/>
</dbReference>
<dbReference type="Gene3D" id="1.10.1740.10">
    <property type="match status" value="1"/>
</dbReference>
<dbReference type="RefSeq" id="WP_146369627.1">
    <property type="nucleotide sequence ID" value="NZ_SJPP01000001.1"/>
</dbReference>
<evidence type="ECO:0000259" key="7">
    <source>
        <dbReference type="Pfam" id="PF04542"/>
    </source>
</evidence>
<keyword evidence="2 6" id="KW-0805">Transcription regulation</keyword>
<evidence type="ECO:0000256" key="6">
    <source>
        <dbReference type="RuleBase" id="RU000716"/>
    </source>
</evidence>
<dbReference type="EMBL" id="SJPP01000001">
    <property type="protein sequence ID" value="TWU12113.1"/>
    <property type="molecule type" value="Genomic_DNA"/>
</dbReference>
<evidence type="ECO:0000256" key="5">
    <source>
        <dbReference type="ARBA" id="ARBA00023163"/>
    </source>
</evidence>
<keyword evidence="3 6" id="KW-0731">Sigma factor</keyword>
<dbReference type="InterPro" id="IPR014284">
    <property type="entry name" value="RNA_pol_sigma-70_dom"/>
</dbReference>
<dbReference type="InterPro" id="IPR036388">
    <property type="entry name" value="WH-like_DNA-bd_sf"/>
</dbReference>
<dbReference type="InterPro" id="IPR007627">
    <property type="entry name" value="RNA_pol_sigma70_r2"/>
</dbReference>
<evidence type="ECO:0000256" key="2">
    <source>
        <dbReference type="ARBA" id="ARBA00023015"/>
    </source>
</evidence>
<dbReference type="PANTHER" id="PTHR43133:SF51">
    <property type="entry name" value="RNA POLYMERASE SIGMA FACTOR"/>
    <property type="match status" value="1"/>
</dbReference>
<dbReference type="InterPro" id="IPR000838">
    <property type="entry name" value="RNA_pol_sigma70_ECF_CS"/>
</dbReference>
<evidence type="ECO:0000313" key="9">
    <source>
        <dbReference type="Proteomes" id="UP000320735"/>
    </source>
</evidence>
<evidence type="ECO:0000256" key="1">
    <source>
        <dbReference type="ARBA" id="ARBA00010641"/>
    </source>
</evidence>
<dbReference type="InterPro" id="IPR013325">
    <property type="entry name" value="RNA_pol_sigma_r2"/>
</dbReference>